<evidence type="ECO:0000313" key="2">
    <source>
        <dbReference type="Proteomes" id="UP000473574"/>
    </source>
</evidence>
<accession>A0A6M0S4L9</accession>
<dbReference type="CDD" id="cd00085">
    <property type="entry name" value="HNHc"/>
    <property type="match status" value="1"/>
</dbReference>
<keyword evidence="1" id="KW-0378">Hydrolase</keyword>
<keyword evidence="1" id="KW-0255">Endonuclease</keyword>
<sequence>MKAMPYTTYLKTFHWQMKRREAFKSAGRSCQICNCRHHPGGLTVHHRTYERVGEELPEDLIVMCRDCHDLFHGRLAKKGADLPHPDEWTSGPIDARIRKLREEELDLKAQLAGVEAKITYWKDLKRIEEGK</sequence>
<protein>
    <submittedName>
        <fullName evidence="1">HNH endonuclease</fullName>
    </submittedName>
</protein>
<keyword evidence="1" id="KW-0540">Nuclease</keyword>
<dbReference type="EMBL" id="QZCE01000002">
    <property type="protein sequence ID" value="NEZ63013.1"/>
    <property type="molecule type" value="Genomic_DNA"/>
</dbReference>
<proteinExistence type="predicted"/>
<dbReference type="Gene3D" id="1.10.30.50">
    <property type="match status" value="1"/>
</dbReference>
<gene>
    <name evidence="1" type="ORF">D0962_09500</name>
</gene>
<dbReference type="InterPro" id="IPR003615">
    <property type="entry name" value="HNH_nuc"/>
</dbReference>
<dbReference type="GO" id="GO:0004519">
    <property type="term" value="F:endonuclease activity"/>
    <property type="evidence" value="ECO:0007669"/>
    <property type="project" value="UniProtKB-KW"/>
</dbReference>
<dbReference type="Proteomes" id="UP000473574">
    <property type="component" value="Unassembled WGS sequence"/>
</dbReference>
<dbReference type="AlphaFoldDB" id="A0A6M0S4L9"/>
<evidence type="ECO:0000313" key="1">
    <source>
        <dbReference type="EMBL" id="NEZ63013.1"/>
    </source>
</evidence>
<name>A0A6M0S4L9_9CYAN</name>
<organism evidence="1 2">
    <name type="scientific">Adonisia turfae CCMR0082</name>
    <dbReference type="NCBI Taxonomy" id="2304604"/>
    <lineage>
        <taxon>Bacteria</taxon>
        <taxon>Bacillati</taxon>
        <taxon>Cyanobacteriota</taxon>
        <taxon>Adonisia</taxon>
        <taxon>Adonisia turfae</taxon>
    </lineage>
</organism>
<reference evidence="1 2" key="1">
    <citation type="journal article" date="2020" name="Microb. Ecol.">
        <title>Ecogenomics of the Marine Benthic Filamentous Cyanobacterium Adonisia.</title>
        <authorList>
            <person name="Walter J.M."/>
            <person name="Coutinho F.H."/>
            <person name="Leomil L."/>
            <person name="Hargreaves P.I."/>
            <person name="Campeao M.E."/>
            <person name="Vieira V.V."/>
            <person name="Silva B.S."/>
            <person name="Fistarol G.O."/>
            <person name="Salomon P.S."/>
            <person name="Sawabe T."/>
            <person name="Mino S."/>
            <person name="Hosokawa M."/>
            <person name="Miyashita H."/>
            <person name="Maruyama F."/>
            <person name="van Verk M.C."/>
            <person name="Dutilh B.E."/>
            <person name="Thompson C.C."/>
            <person name="Thompson F.L."/>
        </authorList>
    </citation>
    <scope>NUCLEOTIDE SEQUENCE [LARGE SCALE GENOMIC DNA]</scope>
    <source>
        <strain evidence="1 2">CCMR0082</strain>
    </source>
</reference>
<comment type="caution">
    <text evidence="1">The sequence shown here is derived from an EMBL/GenBank/DDBJ whole genome shotgun (WGS) entry which is preliminary data.</text>
</comment>